<feature type="region of interest" description="Disordered" evidence="1">
    <location>
        <begin position="1"/>
        <end position="99"/>
    </location>
</feature>
<keyword evidence="4" id="KW-1185">Reference proteome</keyword>
<reference evidence="3" key="1">
    <citation type="journal article" date="2023" name="Mol. Phylogenet. Evol.">
        <title>Genome-scale phylogeny and comparative genomics of the fungal order Sordariales.</title>
        <authorList>
            <person name="Hensen N."/>
            <person name="Bonometti L."/>
            <person name="Westerberg I."/>
            <person name="Brannstrom I.O."/>
            <person name="Guillou S."/>
            <person name="Cros-Aarteil S."/>
            <person name="Calhoun S."/>
            <person name="Haridas S."/>
            <person name="Kuo A."/>
            <person name="Mondo S."/>
            <person name="Pangilinan J."/>
            <person name="Riley R."/>
            <person name="LaButti K."/>
            <person name="Andreopoulos B."/>
            <person name="Lipzen A."/>
            <person name="Chen C."/>
            <person name="Yan M."/>
            <person name="Daum C."/>
            <person name="Ng V."/>
            <person name="Clum A."/>
            <person name="Steindorff A."/>
            <person name="Ohm R.A."/>
            <person name="Martin F."/>
            <person name="Silar P."/>
            <person name="Natvig D.O."/>
            <person name="Lalanne C."/>
            <person name="Gautier V."/>
            <person name="Ament-Velasquez S.L."/>
            <person name="Kruys A."/>
            <person name="Hutchinson M.I."/>
            <person name="Powell A.J."/>
            <person name="Barry K."/>
            <person name="Miller A.N."/>
            <person name="Grigoriev I.V."/>
            <person name="Debuchy R."/>
            <person name="Gladieux P."/>
            <person name="Hiltunen Thoren M."/>
            <person name="Johannesson H."/>
        </authorList>
    </citation>
    <scope>NUCLEOTIDE SEQUENCE</scope>
    <source>
        <strain evidence="3">PSN309</strain>
    </source>
</reference>
<feature type="compositionally biased region" description="Polar residues" evidence="1">
    <location>
        <begin position="270"/>
        <end position="293"/>
    </location>
</feature>
<feature type="compositionally biased region" description="Low complexity" evidence="1">
    <location>
        <begin position="306"/>
        <end position="317"/>
    </location>
</feature>
<comment type="caution">
    <text evidence="3">The sequence shown here is derived from an EMBL/GenBank/DDBJ whole genome shotgun (WGS) entry which is preliminary data.</text>
</comment>
<dbReference type="EMBL" id="MU864352">
    <property type="protein sequence ID" value="KAK4192968.1"/>
    <property type="molecule type" value="Genomic_DNA"/>
</dbReference>
<feature type="compositionally biased region" description="Polar residues" evidence="1">
    <location>
        <begin position="38"/>
        <end position="51"/>
    </location>
</feature>
<dbReference type="AlphaFoldDB" id="A0AAN7AMW6"/>
<evidence type="ECO:0000313" key="4">
    <source>
        <dbReference type="Proteomes" id="UP001302126"/>
    </source>
</evidence>
<feature type="compositionally biased region" description="Low complexity" evidence="1">
    <location>
        <begin position="440"/>
        <end position="453"/>
    </location>
</feature>
<evidence type="ECO:0000256" key="1">
    <source>
        <dbReference type="SAM" id="MobiDB-lite"/>
    </source>
</evidence>
<organism evidence="3 4">
    <name type="scientific">Podospora australis</name>
    <dbReference type="NCBI Taxonomy" id="1536484"/>
    <lineage>
        <taxon>Eukaryota</taxon>
        <taxon>Fungi</taxon>
        <taxon>Dikarya</taxon>
        <taxon>Ascomycota</taxon>
        <taxon>Pezizomycotina</taxon>
        <taxon>Sordariomycetes</taxon>
        <taxon>Sordariomycetidae</taxon>
        <taxon>Sordariales</taxon>
        <taxon>Podosporaceae</taxon>
        <taxon>Podospora</taxon>
    </lineage>
</organism>
<dbReference type="InterPro" id="IPR028020">
    <property type="entry name" value="ASX_DEUBAD_dom"/>
</dbReference>
<feature type="compositionally biased region" description="Polar residues" evidence="1">
    <location>
        <begin position="349"/>
        <end position="360"/>
    </location>
</feature>
<feature type="compositionally biased region" description="Basic and acidic residues" evidence="1">
    <location>
        <begin position="329"/>
        <end position="342"/>
    </location>
</feature>
<dbReference type="Pfam" id="PF13919">
    <property type="entry name" value="ASXH"/>
    <property type="match status" value="1"/>
</dbReference>
<feature type="compositionally biased region" description="Polar residues" evidence="1">
    <location>
        <begin position="58"/>
        <end position="67"/>
    </location>
</feature>
<sequence>MALDSSSSSLSSPPKTRNSSGCSGGSSVDAEGELSHNVVPSTPNLMESTPGSAVPVSRSPSENASQSSDKKRKSSLNPPLQSKAKKQRQTPTPKKWLAPAVYTSKNSPIAVDPTNLREMLLSPAVWGLLDPEDHQAILAKLPDRGLIQDRGTPQARPDFDSLRNHDGFRHDVSRYCQNLSNGYHEESWLTEAWVGHHKQMRGDFDAYQEAMFHETEKQFLYDTQNLADPSEPSSEPSTASLIKKMMKGDDTSSGGGRPSTSSSDRPMRASRQQASGSNLHDISTSSKASTTSLIKKMMKGDDTSSDGRPSTSSSDRPMQASREQASSLSRDDNQPLEHEARAYRPTIEDNYSTDSSNSVDGSPVNPVKAGAPKSSVEDVPATVDPQEAQSSPPKDDQSSPPAIDPKILNAEQSPQGLPASGSPDDNPPPELPIPPASSKAQAAWPSSNSPAPP</sequence>
<reference evidence="3" key="2">
    <citation type="submission" date="2023-05" db="EMBL/GenBank/DDBJ databases">
        <authorList>
            <consortium name="Lawrence Berkeley National Laboratory"/>
            <person name="Steindorff A."/>
            <person name="Hensen N."/>
            <person name="Bonometti L."/>
            <person name="Westerberg I."/>
            <person name="Brannstrom I.O."/>
            <person name="Guillou S."/>
            <person name="Cros-Aarteil S."/>
            <person name="Calhoun S."/>
            <person name="Haridas S."/>
            <person name="Kuo A."/>
            <person name="Mondo S."/>
            <person name="Pangilinan J."/>
            <person name="Riley R."/>
            <person name="Labutti K."/>
            <person name="Andreopoulos B."/>
            <person name="Lipzen A."/>
            <person name="Chen C."/>
            <person name="Yanf M."/>
            <person name="Daum C."/>
            <person name="Ng V."/>
            <person name="Clum A."/>
            <person name="Ohm R."/>
            <person name="Martin F."/>
            <person name="Silar P."/>
            <person name="Natvig D."/>
            <person name="Lalanne C."/>
            <person name="Gautier V."/>
            <person name="Ament-Velasquez S.L."/>
            <person name="Kruys A."/>
            <person name="Hutchinson M.I."/>
            <person name="Powell A.J."/>
            <person name="Barry K."/>
            <person name="Miller A.N."/>
            <person name="Grigoriev I.V."/>
            <person name="Debuchy R."/>
            <person name="Gladieux P."/>
            <person name="Thoren M.H."/>
            <person name="Johannesson H."/>
        </authorList>
    </citation>
    <scope>NUCLEOTIDE SEQUENCE</scope>
    <source>
        <strain evidence="3">PSN309</strain>
    </source>
</reference>
<feature type="domain" description="ASX DEUBAD" evidence="2">
    <location>
        <begin position="87"/>
        <end position="214"/>
    </location>
</feature>
<name>A0AAN7AMW6_9PEZI</name>
<proteinExistence type="predicted"/>
<gene>
    <name evidence="3" type="ORF">QBC35DRAFT_160750</name>
</gene>
<evidence type="ECO:0000313" key="3">
    <source>
        <dbReference type="EMBL" id="KAK4192968.1"/>
    </source>
</evidence>
<protein>
    <recommendedName>
        <fullName evidence="2">ASX DEUBAD domain-containing protein</fullName>
    </recommendedName>
</protein>
<evidence type="ECO:0000259" key="2">
    <source>
        <dbReference type="Pfam" id="PF13919"/>
    </source>
</evidence>
<feature type="region of interest" description="Disordered" evidence="1">
    <location>
        <begin position="246"/>
        <end position="453"/>
    </location>
</feature>
<feature type="compositionally biased region" description="Low complexity" evidence="1">
    <location>
        <begin position="1"/>
        <end position="12"/>
    </location>
</feature>
<dbReference type="Proteomes" id="UP001302126">
    <property type="component" value="Unassembled WGS sequence"/>
</dbReference>
<accession>A0AAN7AMW6</accession>
<feature type="compositionally biased region" description="Pro residues" evidence="1">
    <location>
        <begin position="425"/>
        <end position="435"/>
    </location>
</feature>